<dbReference type="GO" id="GO:0019867">
    <property type="term" value="C:outer membrane"/>
    <property type="evidence" value="ECO:0007669"/>
    <property type="project" value="InterPro"/>
</dbReference>
<dbReference type="EMBL" id="AP013068">
    <property type="protein sequence ID" value="BAN50857.1"/>
    <property type="molecule type" value="Genomic_DNA"/>
</dbReference>
<dbReference type="InterPro" id="IPR007450">
    <property type="entry name" value="BamE_dom"/>
</dbReference>
<keyword evidence="5" id="KW-1185">Reference proteome</keyword>
<evidence type="ECO:0000259" key="3">
    <source>
        <dbReference type="Pfam" id="PF04355"/>
    </source>
</evidence>
<evidence type="ECO:0000313" key="4">
    <source>
        <dbReference type="EMBL" id="BAN50857.1"/>
    </source>
</evidence>
<protein>
    <submittedName>
        <fullName evidence="4">Osmotically-inducible lipoprotein OsmE</fullName>
    </submittedName>
</protein>
<organism evidence="4 5">
    <name type="scientific">Metapseudomonas resinovorans NBRC 106553</name>
    <dbReference type="NCBI Taxonomy" id="1245471"/>
    <lineage>
        <taxon>Bacteria</taxon>
        <taxon>Pseudomonadati</taxon>
        <taxon>Pseudomonadota</taxon>
        <taxon>Gammaproteobacteria</taxon>
        <taxon>Pseudomonadales</taxon>
        <taxon>Pseudomonadaceae</taxon>
        <taxon>Metapseudomonas</taxon>
    </lineage>
</organism>
<feature type="domain" description="Outer membrane protein assembly factor BamE" evidence="3">
    <location>
        <begin position="35"/>
        <end position="101"/>
    </location>
</feature>
<dbReference type="NCBIfam" id="NF008423">
    <property type="entry name" value="PRK11251.1"/>
    <property type="match status" value="1"/>
</dbReference>
<dbReference type="AlphaFoldDB" id="S6AJA7"/>
<dbReference type="Proteomes" id="UP000015503">
    <property type="component" value="Chromosome"/>
</dbReference>
<keyword evidence="1" id="KW-0732">Signal</keyword>
<dbReference type="Pfam" id="PF04355">
    <property type="entry name" value="BamE"/>
    <property type="match status" value="1"/>
</dbReference>
<accession>S6AJA7</accession>
<proteinExistence type="predicted"/>
<keyword evidence="2" id="KW-0472">Membrane</keyword>
<dbReference type="PATRIC" id="fig|1245471.3.peg.5202"/>
<keyword evidence="4" id="KW-0449">Lipoprotein</keyword>
<evidence type="ECO:0000313" key="5">
    <source>
        <dbReference type="Proteomes" id="UP000015503"/>
    </source>
</evidence>
<reference evidence="4 5" key="1">
    <citation type="journal article" date="2013" name="Genome Announc.">
        <title>Complete Genome Sequence of the Carbazole Degrader Pseudomonas resinovorans Strain CA10 (NBRC 106553).</title>
        <authorList>
            <person name="Shintani M."/>
            <person name="Hosoyama A."/>
            <person name="Ohji S."/>
            <person name="Tsuchikane K."/>
            <person name="Takarada H."/>
            <person name="Yamazoe A."/>
            <person name="Fujita N."/>
            <person name="Nojiri H."/>
        </authorList>
    </citation>
    <scope>NUCLEOTIDE SEQUENCE [LARGE SCALE GENOMIC DNA]</scope>
    <source>
        <strain evidence="4 5">NBRC 106553</strain>
    </source>
</reference>
<dbReference type="STRING" id="1245471.PCA10_51250"/>
<evidence type="ECO:0000256" key="1">
    <source>
        <dbReference type="ARBA" id="ARBA00022729"/>
    </source>
</evidence>
<dbReference type="Gene3D" id="3.30.1450.10">
    <property type="match status" value="1"/>
</dbReference>
<dbReference type="HOGENOM" id="CLU_161369_0_0_6"/>
<gene>
    <name evidence="4" type="primary">osmE</name>
    <name evidence="4" type="ORF">PCA10_51250</name>
</gene>
<evidence type="ECO:0000256" key="2">
    <source>
        <dbReference type="ARBA" id="ARBA00023136"/>
    </source>
</evidence>
<name>S6AJA7_METRE</name>
<dbReference type="KEGG" id="pre:PCA10_51250"/>
<dbReference type="eggNOG" id="COG2913">
    <property type="taxonomic scope" value="Bacteria"/>
</dbReference>
<dbReference type="InterPro" id="IPR037873">
    <property type="entry name" value="BamE-like"/>
</dbReference>
<sequence length="127" mass="14009">METSAMSKHGLLLACALASTVGCASKLENPTDYYTYRNQPLVKQVEDGMTEQQVRNIGGPPSSAMRRKVNAGTCNDYVLNQDGHQQAFHVSFDRDGRVEHSGFMSCAQREKVELEKAQKNVEHGGGY</sequence>